<name>A0A1X1UM69_9MYCO</name>
<dbReference type="AlphaFoldDB" id="A0A1X1UM69"/>
<evidence type="ECO:0000256" key="2">
    <source>
        <dbReference type="ARBA" id="ARBA00023125"/>
    </source>
</evidence>
<organism evidence="5 6">
    <name type="scientific">Mycobacterium fragae</name>
    <dbReference type="NCBI Taxonomy" id="1260918"/>
    <lineage>
        <taxon>Bacteria</taxon>
        <taxon>Bacillati</taxon>
        <taxon>Actinomycetota</taxon>
        <taxon>Actinomycetes</taxon>
        <taxon>Mycobacteriales</taxon>
        <taxon>Mycobacteriaceae</taxon>
        <taxon>Mycobacterium</taxon>
    </lineage>
</organism>
<dbReference type="Proteomes" id="UP000194000">
    <property type="component" value="Unassembled WGS sequence"/>
</dbReference>
<accession>A0A1X1UM69</accession>
<protein>
    <submittedName>
        <fullName evidence="5">GntR family transcriptional regulator</fullName>
    </submittedName>
</protein>
<keyword evidence="1" id="KW-0805">Transcription regulation</keyword>
<comment type="caution">
    <text evidence="5">The sequence shown here is derived from an EMBL/GenBank/DDBJ whole genome shotgun (WGS) entry which is preliminary data.</text>
</comment>
<evidence type="ECO:0000256" key="3">
    <source>
        <dbReference type="ARBA" id="ARBA00023163"/>
    </source>
</evidence>
<dbReference type="InterPro" id="IPR008920">
    <property type="entry name" value="TF_FadR/GntR_C"/>
</dbReference>
<dbReference type="SMART" id="SM00345">
    <property type="entry name" value="HTH_GNTR"/>
    <property type="match status" value="1"/>
</dbReference>
<dbReference type="InterPro" id="IPR000524">
    <property type="entry name" value="Tscrpt_reg_HTH_GntR"/>
</dbReference>
<dbReference type="InterPro" id="IPR011711">
    <property type="entry name" value="GntR_C"/>
</dbReference>
<dbReference type="PANTHER" id="PTHR43537:SF45">
    <property type="entry name" value="GNTR FAMILY REGULATORY PROTEIN"/>
    <property type="match status" value="1"/>
</dbReference>
<dbReference type="EMBL" id="LQOW01000028">
    <property type="protein sequence ID" value="ORV57887.1"/>
    <property type="molecule type" value="Genomic_DNA"/>
</dbReference>
<evidence type="ECO:0000313" key="6">
    <source>
        <dbReference type="Proteomes" id="UP000194000"/>
    </source>
</evidence>
<evidence type="ECO:0000256" key="1">
    <source>
        <dbReference type="ARBA" id="ARBA00023015"/>
    </source>
</evidence>
<dbReference type="CDD" id="cd07377">
    <property type="entry name" value="WHTH_GntR"/>
    <property type="match status" value="1"/>
</dbReference>
<dbReference type="GO" id="GO:0003677">
    <property type="term" value="F:DNA binding"/>
    <property type="evidence" value="ECO:0007669"/>
    <property type="project" value="UniProtKB-KW"/>
</dbReference>
<dbReference type="PROSITE" id="PS50949">
    <property type="entry name" value="HTH_GNTR"/>
    <property type="match status" value="1"/>
</dbReference>
<evidence type="ECO:0000313" key="5">
    <source>
        <dbReference type="EMBL" id="ORV57887.1"/>
    </source>
</evidence>
<dbReference type="Gene3D" id="1.10.10.10">
    <property type="entry name" value="Winged helix-like DNA-binding domain superfamily/Winged helix DNA-binding domain"/>
    <property type="match status" value="1"/>
</dbReference>
<dbReference type="Gene3D" id="1.20.120.530">
    <property type="entry name" value="GntR ligand-binding domain-like"/>
    <property type="match status" value="1"/>
</dbReference>
<dbReference type="InterPro" id="IPR036388">
    <property type="entry name" value="WH-like_DNA-bd_sf"/>
</dbReference>
<evidence type="ECO:0000259" key="4">
    <source>
        <dbReference type="PROSITE" id="PS50949"/>
    </source>
</evidence>
<gene>
    <name evidence="5" type="ORF">AWC06_21355</name>
</gene>
<dbReference type="SUPFAM" id="SSF48008">
    <property type="entry name" value="GntR ligand-binding domain-like"/>
    <property type="match status" value="1"/>
</dbReference>
<dbReference type="PANTHER" id="PTHR43537">
    <property type="entry name" value="TRANSCRIPTIONAL REGULATOR, GNTR FAMILY"/>
    <property type="match status" value="1"/>
</dbReference>
<dbReference type="OrthoDB" id="9816161at2"/>
<dbReference type="SUPFAM" id="SSF46785">
    <property type="entry name" value="Winged helix' DNA-binding domain"/>
    <property type="match status" value="1"/>
</dbReference>
<sequence>MPKKYGAKEKDQVVAYIFHLVLTGKLRTGDRVDRNEIAQHLGMSRVPVQEAVGQLEHDGLLSTQYHRGAFVERFDEDTIREHYEVHGVLNGLASARAAANPTPRILGRLDTVMRALRNAKELRAFEAAAHEYRRAVNEEYAGPRLRAAIRASRGLIPRAFLQSYPNVMVEMLPFYEEETAAIHRRDPDAARAACAGCAELMAKVMVTELVRRRVLAPSQKPAVAF</sequence>
<keyword evidence="3" id="KW-0804">Transcription</keyword>
<keyword evidence="6" id="KW-1185">Reference proteome</keyword>
<feature type="domain" description="HTH gntR-type" evidence="4">
    <location>
        <begin position="7"/>
        <end position="74"/>
    </location>
</feature>
<dbReference type="Pfam" id="PF00392">
    <property type="entry name" value="GntR"/>
    <property type="match status" value="1"/>
</dbReference>
<dbReference type="GO" id="GO:0003700">
    <property type="term" value="F:DNA-binding transcription factor activity"/>
    <property type="evidence" value="ECO:0007669"/>
    <property type="project" value="InterPro"/>
</dbReference>
<dbReference type="RefSeq" id="WP_085199219.1">
    <property type="nucleotide sequence ID" value="NZ_JACKVI010000003.1"/>
</dbReference>
<proteinExistence type="predicted"/>
<dbReference type="Pfam" id="PF07729">
    <property type="entry name" value="FCD"/>
    <property type="match status" value="1"/>
</dbReference>
<keyword evidence="2" id="KW-0238">DNA-binding</keyword>
<dbReference type="STRING" id="1260918.AWC06_21355"/>
<dbReference type="InterPro" id="IPR036390">
    <property type="entry name" value="WH_DNA-bd_sf"/>
</dbReference>
<reference evidence="5 6" key="1">
    <citation type="submission" date="2016-01" db="EMBL/GenBank/DDBJ databases">
        <title>The new phylogeny of the genus Mycobacterium.</title>
        <authorList>
            <person name="Tarcisio F."/>
            <person name="Conor M."/>
            <person name="Antonella G."/>
            <person name="Elisabetta G."/>
            <person name="Giulia F.S."/>
            <person name="Sara T."/>
            <person name="Anna F."/>
            <person name="Clotilde B."/>
            <person name="Roberto B."/>
            <person name="Veronica D.S."/>
            <person name="Fabio R."/>
            <person name="Monica P."/>
            <person name="Olivier J."/>
            <person name="Enrico T."/>
            <person name="Nicola S."/>
        </authorList>
    </citation>
    <scope>NUCLEOTIDE SEQUENCE [LARGE SCALE GENOMIC DNA]</scope>
    <source>
        <strain evidence="5 6">DSM 45731</strain>
    </source>
</reference>